<dbReference type="GO" id="GO:0006508">
    <property type="term" value="P:proteolysis"/>
    <property type="evidence" value="ECO:0007669"/>
    <property type="project" value="UniProtKB-KW"/>
</dbReference>
<evidence type="ECO:0000256" key="4">
    <source>
        <dbReference type="ARBA" id="ARBA00022656"/>
    </source>
</evidence>
<dbReference type="PRINTS" id="PR00722">
    <property type="entry name" value="CHYMOTRYPSIN"/>
</dbReference>
<sequence length="286" mass="30810">MLHSHLCAFRVLYPAAFPAQGDEDDDDKIVGGYTCSPHSVPYQVSLNSGYHFCGGSLINSQWVVSAAHCYKSTPPRAAGSARRALGAWAAEECWEWGCLCCSFFQSRRVQVRLGEHSLTLNDGSEQYINSIKVIRHPSYNSNMLDNDIMLIKLSTPATLNSKVQAVALPTSCVAAGTQCLVSGWGNTASSGCDYPDRLQCLKAPVLSTSQCTKAYPGKITNNMFCMGFLEGGKDSCQGDSGGPVVCQGKLQGVVSWGIGCAQKGYPGVYTKVCMYVSWINNVIKSN</sequence>
<keyword evidence="8" id="KW-1015">Disulfide bond</keyword>
<dbReference type="PROSITE" id="PS00134">
    <property type="entry name" value="TRYPSIN_HIS"/>
    <property type="match status" value="1"/>
</dbReference>
<evidence type="ECO:0000256" key="8">
    <source>
        <dbReference type="ARBA" id="ARBA00023157"/>
    </source>
</evidence>
<dbReference type="InterPro" id="IPR043504">
    <property type="entry name" value="Peptidase_S1_PA_chymotrypsin"/>
</dbReference>
<reference evidence="11" key="1">
    <citation type="submission" date="2025-08" db="UniProtKB">
        <authorList>
            <consortium name="Ensembl"/>
        </authorList>
    </citation>
    <scope>IDENTIFICATION</scope>
</reference>
<evidence type="ECO:0000256" key="6">
    <source>
        <dbReference type="ARBA" id="ARBA00022801"/>
    </source>
</evidence>
<evidence type="ECO:0000259" key="10">
    <source>
        <dbReference type="PROSITE" id="PS50240"/>
    </source>
</evidence>
<dbReference type="InterPro" id="IPR018114">
    <property type="entry name" value="TRYPSIN_HIS"/>
</dbReference>
<dbReference type="GO" id="GO:0090729">
    <property type="term" value="F:toxin activity"/>
    <property type="evidence" value="ECO:0007669"/>
    <property type="project" value="UniProtKB-KW"/>
</dbReference>
<organism evidence="11 12">
    <name type="scientific">Varanus komodoensis</name>
    <name type="common">Komodo dragon</name>
    <dbReference type="NCBI Taxonomy" id="61221"/>
    <lineage>
        <taxon>Eukaryota</taxon>
        <taxon>Metazoa</taxon>
        <taxon>Chordata</taxon>
        <taxon>Craniata</taxon>
        <taxon>Vertebrata</taxon>
        <taxon>Euteleostomi</taxon>
        <taxon>Lepidosauria</taxon>
        <taxon>Squamata</taxon>
        <taxon>Bifurcata</taxon>
        <taxon>Unidentata</taxon>
        <taxon>Episquamata</taxon>
        <taxon>Toxicofera</taxon>
        <taxon>Anguimorpha</taxon>
        <taxon>Paleoanguimorpha</taxon>
        <taxon>Varanoidea</taxon>
        <taxon>Varanidae</taxon>
        <taxon>Varanus</taxon>
    </lineage>
</organism>
<dbReference type="InterPro" id="IPR050127">
    <property type="entry name" value="Serine_Proteases_S1"/>
</dbReference>
<dbReference type="SUPFAM" id="SSF50494">
    <property type="entry name" value="Trypsin-like serine proteases"/>
    <property type="match status" value="1"/>
</dbReference>
<evidence type="ECO:0000256" key="2">
    <source>
        <dbReference type="ARBA" id="ARBA00009228"/>
    </source>
</evidence>
<dbReference type="InterPro" id="IPR033116">
    <property type="entry name" value="TRYPSIN_SER"/>
</dbReference>
<dbReference type="GO" id="GO:0004252">
    <property type="term" value="F:serine-type endopeptidase activity"/>
    <property type="evidence" value="ECO:0007669"/>
    <property type="project" value="InterPro"/>
</dbReference>
<keyword evidence="4" id="KW-0800">Toxin</keyword>
<dbReference type="SMART" id="SM00020">
    <property type="entry name" value="Tryp_SPc"/>
    <property type="match status" value="1"/>
</dbReference>
<dbReference type="InterPro" id="IPR009003">
    <property type="entry name" value="Peptidase_S1_PA"/>
</dbReference>
<dbReference type="Proteomes" id="UP000694545">
    <property type="component" value="Unplaced"/>
</dbReference>
<keyword evidence="7 9" id="KW-0720">Serine protease</keyword>
<dbReference type="Gene3D" id="2.40.10.10">
    <property type="entry name" value="Trypsin-like serine proteases"/>
    <property type="match status" value="3"/>
</dbReference>
<dbReference type="PANTHER" id="PTHR24264">
    <property type="entry name" value="TRYPSIN-RELATED"/>
    <property type="match status" value="1"/>
</dbReference>
<evidence type="ECO:0000313" key="11">
    <source>
        <dbReference type="Ensembl" id="ENSVKKP00000008510.1"/>
    </source>
</evidence>
<evidence type="ECO:0000256" key="5">
    <source>
        <dbReference type="ARBA" id="ARBA00022670"/>
    </source>
</evidence>
<dbReference type="PANTHER" id="PTHR24264:SF15">
    <property type="entry name" value="RIKEN CDNA 2210010C04 GENE"/>
    <property type="match status" value="1"/>
</dbReference>
<dbReference type="FunFam" id="2.40.10.10:FF:000010">
    <property type="entry name" value="Kallikrein related peptidase 11"/>
    <property type="match status" value="1"/>
</dbReference>
<proteinExistence type="inferred from homology"/>
<dbReference type="InterPro" id="IPR001254">
    <property type="entry name" value="Trypsin_dom"/>
</dbReference>
<evidence type="ECO:0000256" key="7">
    <source>
        <dbReference type="ARBA" id="ARBA00022825"/>
    </source>
</evidence>
<name>A0A8D2J701_VARKO</name>
<dbReference type="GO" id="GO:0005615">
    <property type="term" value="C:extracellular space"/>
    <property type="evidence" value="ECO:0007669"/>
    <property type="project" value="TreeGrafter"/>
</dbReference>
<dbReference type="Pfam" id="PF00089">
    <property type="entry name" value="Trypsin"/>
    <property type="match status" value="2"/>
</dbReference>
<keyword evidence="3" id="KW-0964">Secreted</keyword>
<keyword evidence="5 9" id="KW-0645">Protease</keyword>
<accession>A0A8D2J701</accession>
<dbReference type="InterPro" id="IPR001314">
    <property type="entry name" value="Peptidase_S1A"/>
</dbReference>
<evidence type="ECO:0000313" key="12">
    <source>
        <dbReference type="Proteomes" id="UP000694545"/>
    </source>
</evidence>
<evidence type="ECO:0000256" key="3">
    <source>
        <dbReference type="ARBA" id="ARBA00022525"/>
    </source>
</evidence>
<feature type="domain" description="Peptidase S1" evidence="10">
    <location>
        <begin position="29"/>
        <end position="284"/>
    </location>
</feature>
<comment type="similarity">
    <text evidence="2">Belongs to the peptidase S1 family. Snake venom subfamily.</text>
</comment>
<dbReference type="PROSITE" id="PS00135">
    <property type="entry name" value="TRYPSIN_SER"/>
    <property type="match status" value="1"/>
</dbReference>
<evidence type="ECO:0000256" key="1">
    <source>
        <dbReference type="ARBA" id="ARBA00004613"/>
    </source>
</evidence>
<gene>
    <name evidence="11" type="primary">LOC123017507</name>
</gene>
<dbReference type="FunFam" id="2.40.10.10:FF:000166">
    <property type="entry name" value="Trypsin"/>
    <property type="match status" value="1"/>
</dbReference>
<dbReference type="OMA" id="VNGYINW"/>
<keyword evidence="12" id="KW-1185">Reference proteome</keyword>
<dbReference type="AlphaFoldDB" id="A0A8D2J701"/>
<dbReference type="Ensembl" id="ENSVKKT00000008728.1">
    <property type="protein sequence ID" value="ENSVKKP00000008510.1"/>
    <property type="gene ID" value="ENSVKKG00000004253.1"/>
</dbReference>
<reference evidence="11" key="2">
    <citation type="submission" date="2025-09" db="UniProtKB">
        <authorList>
            <consortium name="Ensembl"/>
        </authorList>
    </citation>
    <scope>IDENTIFICATION</scope>
</reference>
<comment type="subcellular location">
    <subcellularLocation>
        <location evidence="1">Secreted</location>
    </subcellularLocation>
</comment>
<keyword evidence="6 9" id="KW-0378">Hydrolase</keyword>
<dbReference type="CDD" id="cd00190">
    <property type="entry name" value="Tryp_SPc"/>
    <property type="match status" value="1"/>
</dbReference>
<evidence type="ECO:0000256" key="9">
    <source>
        <dbReference type="RuleBase" id="RU363034"/>
    </source>
</evidence>
<protein>
    <recommendedName>
        <fullName evidence="10">Peptidase S1 domain-containing protein</fullName>
    </recommendedName>
</protein>
<dbReference type="PROSITE" id="PS50240">
    <property type="entry name" value="TRYPSIN_DOM"/>
    <property type="match status" value="1"/>
</dbReference>